<dbReference type="HAMAP" id="MF_00984">
    <property type="entry name" value="SSB"/>
    <property type="match status" value="1"/>
</dbReference>
<dbReference type="GO" id="GO:0006260">
    <property type="term" value="P:DNA replication"/>
    <property type="evidence" value="ECO:0007669"/>
    <property type="project" value="InterPro"/>
</dbReference>
<dbReference type="PANTHER" id="PTHR10302:SF27">
    <property type="entry name" value="SINGLE-STRANDED DNA-BINDING PROTEIN"/>
    <property type="match status" value="1"/>
</dbReference>
<proteinExistence type="inferred from homology"/>
<dbReference type="Proteomes" id="UP000433181">
    <property type="component" value="Unassembled WGS sequence"/>
</dbReference>
<organism evidence="5 6">
    <name type="scientific">Anaerovibrio slackiae</name>
    <dbReference type="NCBI Taxonomy" id="2652309"/>
    <lineage>
        <taxon>Bacteria</taxon>
        <taxon>Bacillati</taxon>
        <taxon>Bacillota</taxon>
        <taxon>Negativicutes</taxon>
        <taxon>Selenomonadales</taxon>
        <taxon>Selenomonadaceae</taxon>
        <taxon>Anaerovibrio</taxon>
    </lineage>
</organism>
<dbReference type="PROSITE" id="PS50935">
    <property type="entry name" value="SSB"/>
    <property type="match status" value="1"/>
</dbReference>
<dbReference type="GeneID" id="96778319"/>
<evidence type="ECO:0000256" key="3">
    <source>
        <dbReference type="RuleBase" id="RU000524"/>
    </source>
</evidence>
<comment type="subunit">
    <text evidence="2">Homotetramer.</text>
</comment>
<dbReference type="CDD" id="cd04496">
    <property type="entry name" value="SSB_OBF"/>
    <property type="match status" value="1"/>
</dbReference>
<evidence type="ECO:0000313" key="5">
    <source>
        <dbReference type="EMBL" id="MSU08395.1"/>
    </source>
</evidence>
<dbReference type="PANTHER" id="PTHR10302">
    <property type="entry name" value="SINGLE-STRANDED DNA-BINDING PROTEIN"/>
    <property type="match status" value="1"/>
</dbReference>
<accession>A0A6I2UEX1</accession>
<protein>
    <recommendedName>
        <fullName evidence="2 3">Single-stranded DNA-binding protein</fullName>
        <shortName evidence="2">SSB</shortName>
    </recommendedName>
</protein>
<keyword evidence="1 2" id="KW-0238">DNA-binding</keyword>
<dbReference type="NCBIfam" id="TIGR00621">
    <property type="entry name" value="ssb"/>
    <property type="match status" value="1"/>
</dbReference>
<dbReference type="GO" id="GO:0009295">
    <property type="term" value="C:nucleoid"/>
    <property type="evidence" value="ECO:0007669"/>
    <property type="project" value="TreeGrafter"/>
</dbReference>
<dbReference type="EMBL" id="VUNR01000007">
    <property type="protein sequence ID" value="MSU08395.1"/>
    <property type="molecule type" value="Genomic_DNA"/>
</dbReference>
<gene>
    <name evidence="5" type="ORF">FYJ84_05270</name>
</gene>
<dbReference type="InterPro" id="IPR012340">
    <property type="entry name" value="NA-bd_OB-fold"/>
</dbReference>
<dbReference type="SUPFAM" id="SSF50249">
    <property type="entry name" value="Nucleic acid-binding proteins"/>
    <property type="match status" value="1"/>
</dbReference>
<dbReference type="Gene3D" id="2.40.50.140">
    <property type="entry name" value="Nucleic acid-binding proteins"/>
    <property type="match status" value="1"/>
</dbReference>
<evidence type="ECO:0000313" key="6">
    <source>
        <dbReference type="Proteomes" id="UP000433181"/>
    </source>
</evidence>
<evidence type="ECO:0000256" key="4">
    <source>
        <dbReference type="SAM" id="MobiDB-lite"/>
    </source>
</evidence>
<dbReference type="InterPro" id="IPR011344">
    <property type="entry name" value="ssDNA-bd"/>
</dbReference>
<comment type="caution">
    <text evidence="5">The sequence shown here is derived from an EMBL/GenBank/DDBJ whole genome shotgun (WGS) entry which is preliminary data.</text>
</comment>
<sequence length="151" mass="15866">MNKVILKGRLARDVDLRTTPSGKSVAQATIAVDRWGKDQPADFIPLVIWGQQAETFARYLYKGREVLVEGRMQVRSYDDKTGAKRYVTEVIVENFEFCGSKNDAGNAPAAGGFDGGSGFGAPAGGSGAPAGGSAFGTSEGFGQPVDGDIPF</sequence>
<comment type="caution">
    <text evidence="2">Lacks conserved residue(s) required for the propagation of feature annotation.</text>
</comment>
<name>A0A6I2UEX1_9FIRM</name>
<evidence type="ECO:0000256" key="1">
    <source>
        <dbReference type="ARBA" id="ARBA00023125"/>
    </source>
</evidence>
<dbReference type="Pfam" id="PF00436">
    <property type="entry name" value="SSB"/>
    <property type="match status" value="1"/>
</dbReference>
<dbReference type="GO" id="GO:0003697">
    <property type="term" value="F:single-stranded DNA binding"/>
    <property type="evidence" value="ECO:0007669"/>
    <property type="project" value="UniProtKB-UniRule"/>
</dbReference>
<dbReference type="RefSeq" id="WP_154406558.1">
    <property type="nucleotide sequence ID" value="NZ_VUNR01000007.1"/>
</dbReference>
<keyword evidence="6" id="KW-1185">Reference proteome</keyword>
<evidence type="ECO:0000256" key="2">
    <source>
        <dbReference type="HAMAP-Rule" id="MF_00984"/>
    </source>
</evidence>
<reference evidence="5 6" key="1">
    <citation type="submission" date="2019-08" db="EMBL/GenBank/DDBJ databases">
        <title>In-depth cultivation of the pig gut microbiome towards novel bacterial diversity and tailored functional studies.</title>
        <authorList>
            <person name="Wylensek D."/>
            <person name="Hitch T.C.A."/>
            <person name="Clavel T."/>
        </authorList>
    </citation>
    <scope>NUCLEOTIDE SEQUENCE [LARGE SCALE GENOMIC DNA]</scope>
    <source>
        <strain evidence="5 6">WCA-693-APC-5D-A</strain>
    </source>
</reference>
<dbReference type="AlphaFoldDB" id="A0A6I2UEX1"/>
<feature type="compositionally biased region" description="Gly residues" evidence="4">
    <location>
        <begin position="124"/>
        <end position="134"/>
    </location>
</feature>
<feature type="region of interest" description="Disordered" evidence="4">
    <location>
        <begin position="124"/>
        <end position="151"/>
    </location>
</feature>
<dbReference type="InterPro" id="IPR000424">
    <property type="entry name" value="Primosome_PriB/ssb"/>
</dbReference>